<accession>A0A915K1I7</accession>
<protein>
    <submittedName>
        <fullName evidence="2">Uncharacterized protein</fullName>
    </submittedName>
</protein>
<evidence type="ECO:0000313" key="2">
    <source>
        <dbReference type="WBParaSite" id="nRc.2.0.1.t32538-RA"/>
    </source>
</evidence>
<keyword evidence="1" id="KW-1185">Reference proteome</keyword>
<dbReference type="Proteomes" id="UP000887565">
    <property type="component" value="Unplaced"/>
</dbReference>
<evidence type="ECO:0000313" key="1">
    <source>
        <dbReference type="Proteomes" id="UP000887565"/>
    </source>
</evidence>
<dbReference type="WBParaSite" id="nRc.2.0.1.t32538-RA">
    <property type="protein sequence ID" value="nRc.2.0.1.t32538-RA"/>
    <property type="gene ID" value="nRc.2.0.1.g32538"/>
</dbReference>
<name>A0A915K1I7_ROMCU</name>
<dbReference type="AlphaFoldDB" id="A0A915K1I7"/>
<organism evidence="1 2">
    <name type="scientific">Romanomermis culicivorax</name>
    <name type="common">Nematode worm</name>
    <dbReference type="NCBI Taxonomy" id="13658"/>
    <lineage>
        <taxon>Eukaryota</taxon>
        <taxon>Metazoa</taxon>
        <taxon>Ecdysozoa</taxon>
        <taxon>Nematoda</taxon>
        <taxon>Enoplea</taxon>
        <taxon>Dorylaimia</taxon>
        <taxon>Mermithida</taxon>
        <taxon>Mermithoidea</taxon>
        <taxon>Mermithidae</taxon>
        <taxon>Romanomermis</taxon>
    </lineage>
</organism>
<proteinExistence type="predicted"/>
<sequence>MGLFILKGLMRPTNEDYRFPVVSLFLESPDSSEVPIPRKMDKIPDSSEVPIPRKEDKIYNSSNIGASQISVHRKCIDKQIDFLQTSAN</sequence>
<reference evidence="2" key="1">
    <citation type="submission" date="2022-11" db="UniProtKB">
        <authorList>
            <consortium name="WormBaseParasite"/>
        </authorList>
    </citation>
    <scope>IDENTIFICATION</scope>
</reference>